<gene>
    <name evidence="2" type="ORF">E4634_03055</name>
</gene>
<reference evidence="2 3" key="1">
    <citation type="submission" date="2019-04" db="EMBL/GenBank/DDBJ databases">
        <title>Taxonomy of novel Haliea sp. from mangrove soil of West Coast of India.</title>
        <authorList>
            <person name="Verma A."/>
            <person name="Kumar P."/>
            <person name="Krishnamurthi S."/>
        </authorList>
    </citation>
    <scope>NUCLEOTIDE SEQUENCE [LARGE SCALE GENOMIC DNA]</scope>
    <source>
        <strain evidence="2 3">SAOS-164</strain>
    </source>
</reference>
<evidence type="ECO:0008006" key="4">
    <source>
        <dbReference type="Google" id="ProtNLM"/>
    </source>
</evidence>
<comment type="caution">
    <text evidence="2">The sequence shown here is derived from an EMBL/GenBank/DDBJ whole genome shotgun (WGS) entry which is preliminary data.</text>
</comment>
<feature type="chain" id="PRO_5021193970" description="DUF5329 domain-containing protein" evidence="1">
    <location>
        <begin position="20"/>
        <end position="117"/>
    </location>
</feature>
<dbReference type="OrthoDB" id="344871at2"/>
<dbReference type="InterPro" id="IPR035242">
    <property type="entry name" value="DUF5329"/>
</dbReference>
<dbReference type="Pfam" id="PF17263">
    <property type="entry name" value="DUF5329"/>
    <property type="match status" value="1"/>
</dbReference>
<name>A0A4Z0M7Q0_9GAMM</name>
<accession>A0A4Z0M7Q0</accession>
<evidence type="ECO:0000313" key="3">
    <source>
        <dbReference type="Proteomes" id="UP000298050"/>
    </source>
</evidence>
<protein>
    <recommendedName>
        <fullName evidence="4">DUF5329 domain-containing protein</fullName>
    </recommendedName>
</protein>
<proteinExistence type="predicted"/>
<dbReference type="RefSeq" id="WP_135441143.1">
    <property type="nucleotide sequence ID" value="NZ_SRLE01000003.1"/>
</dbReference>
<keyword evidence="3" id="KW-1185">Reference proteome</keyword>
<organism evidence="2 3">
    <name type="scientific">Mangrovimicrobium sediminis</name>
    <dbReference type="NCBI Taxonomy" id="2562682"/>
    <lineage>
        <taxon>Bacteria</taxon>
        <taxon>Pseudomonadati</taxon>
        <taxon>Pseudomonadota</taxon>
        <taxon>Gammaproteobacteria</taxon>
        <taxon>Cellvibrionales</taxon>
        <taxon>Halieaceae</taxon>
        <taxon>Mangrovimicrobium</taxon>
    </lineage>
</organism>
<dbReference type="AlphaFoldDB" id="A0A4Z0M7Q0"/>
<dbReference type="Proteomes" id="UP000298050">
    <property type="component" value="Unassembled WGS sequence"/>
</dbReference>
<evidence type="ECO:0000256" key="1">
    <source>
        <dbReference type="SAM" id="SignalP"/>
    </source>
</evidence>
<evidence type="ECO:0000313" key="2">
    <source>
        <dbReference type="EMBL" id="TGD75440.1"/>
    </source>
</evidence>
<sequence>MPRLLTLILLLALSTPSLAGSNPEREIQQLIDFVAASGCVFHRNGSDYSAEAAAEHLQLKYRRGRKYADTAEHFIDRLASASSFSGKPYTVTCAGETQTASQWLHRELLDQRGSPQS</sequence>
<dbReference type="EMBL" id="SRLE01000003">
    <property type="protein sequence ID" value="TGD75440.1"/>
    <property type="molecule type" value="Genomic_DNA"/>
</dbReference>
<feature type="signal peptide" evidence="1">
    <location>
        <begin position="1"/>
        <end position="19"/>
    </location>
</feature>
<keyword evidence="1" id="KW-0732">Signal</keyword>